<sequence>MNAAIEGENPMAETGDLFLSPPEPVAAVPAERAETLIPLDDATRDALTERARAYVDELAGLDPRSPEFLAKIGQVSGLGAGEMRSSAQAANRMLNRSVAALSGARGEAADAQKRVAGGLVELRRTVEDLDPKDAGRLTGRRLLAKLPFGRSLRDFVSRYQSANVNINKIVASLRSGQDELRRDNAAIQNERAALWATMGKLQEYAVLASALDAAVEDRIRQTPDEEKANALRADVLFPVRQRHQDILTQLAVCAQGYLALDTVRRNNDELVKGVDRAATTTVSALRIAVTIAAALSSQKLVIEQVNALRGTTEDIIAANAEMLESQSGEIQRIAADPAVGLETLRKSFEQIYRTIDTIDAYKVQAVENMQSTVEALGAEMTRASAHLARAHERGELA</sequence>
<evidence type="ECO:0000256" key="1">
    <source>
        <dbReference type="ARBA" id="ARBA00005541"/>
    </source>
</evidence>
<name>A0A9W6RVN7_9ACTN</name>
<dbReference type="AlphaFoldDB" id="A0A9W6RVN7"/>
<proteinExistence type="inferred from homology"/>
<evidence type="ECO:0000313" key="3">
    <source>
        <dbReference type="Proteomes" id="UP001165135"/>
    </source>
</evidence>
<comment type="similarity">
    <text evidence="1">Belongs to the TelA family.</text>
</comment>
<organism evidence="2 3">
    <name type="scientific">Actinoallomurus iriomotensis</name>
    <dbReference type="NCBI Taxonomy" id="478107"/>
    <lineage>
        <taxon>Bacteria</taxon>
        <taxon>Bacillati</taxon>
        <taxon>Actinomycetota</taxon>
        <taxon>Actinomycetes</taxon>
        <taxon>Streptosporangiales</taxon>
        <taxon>Thermomonosporaceae</taxon>
        <taxon>Actinoallomurus</taxon>
    </lineage>
</organism>
<gene>
    <name evidence="2" type="ORF">Airi01_092240</name>
</gene>
<reference evidence="2" key="1">
    <citation type="submission" date="2023-03" db="EMBL/GenBank/DDBJ databases">
        <title>Actinoallomurus iriomotensis NBRC 103681.</title>
        <authorList>
            <person name="Ichikawa N."/>
            <person name="Sato H."/>
            <person name="Tonouchi N."/>
        </authorList>
    </citation>
    <scope>NUCLEOTIDE SEQUENCE</scope>
    <source>
        <strain evidence="2">NBRC 103681</strain>
    </source>
</reference>
<dbReference type="Pfam" id="PF05816">
    <property type="entry name" value="TelA"/>
    <property type="match status" value="1"/>
</dbReference>
<dbReference type="PANTHER" id="PTHR38432">
    <property type="entry name" value="TELA-LIKE PROTEIN SAOUHSC_01408"/>
    <property type="match status" value="1"/>
</dbReference>
<dbReference type="InterPro" id="IPR008863">
    <property type="entry name" value="Toxic_anion-R_TelA"/>
</dbReference>
<comment type="caution">
    <text evidence="2">The sequence shown here is derived from an EMBL/GenBank/DDBJ whole genome shotgun (WGS) entry which is preliminary data.</text>
</comment>
<dbReference type="EMBL" id="BSTJ01000016">
    <property type="protein sequence ID" value="GLY80957.1"/>
    <property type="molecule type" value="Genomic_DNA"/>
</dbReference>
<evidence type="ECO:0000313" key="2">
    <source>
        <dbReference type="EMBL" id="GLY80957.1"/>
    </source>
</evidence>
<dbReference type="Proteomes" id="UP001165135">
    <property type="component" value="Unassembled WGS sequence"/>
</dbReference>
<accession>A0A9W6RVN7</accession>
<protein>
    <submittedName>
        <fullName evidence="2">Toxic anion resistance protein</fullName>
    </submittedName>
</protein>
<dbReference type="PANTHER" id="PTHR38432:SF1">
    <property type="entry name" value="TELA-LIKE PROTEIN SAOUHSC_01408"/>
    <property type="match status" value="1"/>
</dbReference>